<dbReference type="AlphaFoldDB" id="A0A9N9IVB2"/>
<proteinExistence type="predicted"/>
<reference evidence="1" key="1">
    <citation type="submission" date="2021-06" db="EMBL/GenBank/DDBJ databases">
        <authorList>
            <person name="Kallberg Y."/>
            <person name="Tangrot J."/>
            <person name="Rosling A."/>
        </authorList>
    </citation>
    <scope>NUCLEOTIDE SEQUENCE</scope>
    <source>
        <strain evidence="1">IN212</strain>
    </source>
</reference>
<accession>A0A9N9IVB2</accession>
<name>A0A9N9IVB2_9GLOM</name>
<feature type="non-terminal residue" evidence="1">
    <location>
        <position position="1"/>
    </location>
</feature>
<feature type="non-terminal residue" evidence="1">
    <location>
        <position position="41"/>
    </location>
</feature>
<gene>
    <name evidence="1" type="ORF">RFULGI_LOCUS13619</name>
</gene>
<sequence length="41" mass="4520">ALETDDKQTVSSETRPNISIQATKAKTVELEAGKEELFVLE</sequence>
<protein>
    <submittedName>
        <fullName evidence="1">12420_t:CDS:1</fullName>
    </submittedName>
</protein>
<comment type="caution">
    <text evidence="1">The sequence shown here is derived from an EMBL/GenBank/DDBJ whole genome shotgun (WGS) entry which is preliminary data.</text>
</comment>
<organism evidence="1 2">
    <name type="scientific">Racocetra fulgida</name>
    <dbReference type="NCBI Taxonomy" id="60492"/>
    <lineage>
        <taxon>Eukaryota</taxon>
        <taxon>Fungi</taxon>
        <taxon>Fungi incertae sedis</taxon>
        <taxon>Mucoromycota</taxon>
        <taxon>Glomeromycotina</taxon>
        <taxon>Glomeromycetes</taxon>
        <taxon>Diversisporales</taxon>
        <taxon>Gigasporaceae</taxon>
        <taxon>Racocetra</taxon>
    </lineage>
</organism>
<evidence type="ECO:0000313" key="2">
    <source>
        <dbReference type="Proteomes" id="UP000789396"/>
    </source>
</evidence>
<dbReference type="EMBL" id="CAJVPZ010036489">
    <property type="protein sequence ID" value="CAG8751346.1"/>
    <property type="molecule type" value="Genomic_DNA"/>
</dbReference>
<evidence type="ECO:0000313" key="1">
    <source>
        <dbReference type="EMBL" id="CAG8751346.1"/>
    </source>
</evidence>
<keyword evidence="2" id="KW-1185">Reference proteome</keyword>
<dbReference type="Proteomes" id="UP000789396">
    <property type="component" value="Unassembled WGS sequence"/>
</dbReference>